<sequence length="69" mass="7624">MKLANELCDGYLRIAWQKVESNQLLSPALNTLPDFKTLRIVPGSAILIAIGTNNSYKINDSYKLSPIST</sequence>
<evidence type="ECO:0000313" key="1">
    <source>
        <dbReference type="EMBL" id="MBD2561134.1"/>
    </source>
</evidence>
<evidence type="ECO:0000313" key="2">
    <source>
        <dbReference type="Proteomes" id="UP000604661"/>
    </source>
</evidence>
<organism evidence="1 2">
    <name type="scientific">Nostoc linckia FACHB-391</name>
    <dbReference type="NCBI Taxonomy" id="2692906"/>
    <lineage>
        <taxon>Bacteria</taxon>
        <taxon>Bacillati</taxon>
        <taxon>Cyanobacteriota</taxon>
        <taxon>Cyanophyceae</taxon>
        <taxon>Nostocales</taxon>
        <taxon>Nostocaceae</taxon>
        <taxon>Nostoc</taxon>
    </lineage>
</organism>
<dbReference type="EMBL" id="JACJTE010000008">
    <property type="protein sequence ID" value="MBD2561134.1"/>
    <property type="molecule type" value="Genomic_DNA"/>
</dbReference>
<protein>
    <submittedName>
        <fullName evidence="1">Uncharacterized protein</fullName>
    </submittedName>
</protein>
<proteinExistence type="predicted"/>
<reference evidence="1 2" key="1">
    <citation type="journal article" date="2020" name="ISME J.">
        <title>Comparative genomics reveals insights into cyanobacterial evolution and habitat adaptation.</title>
        <authorList>
            <person name="Chen M.Y."/>
            <person name="Teng W.K."/>
            <person name="Zhao L."/>
            <person name="Hu C.X."/>
            <person name="Zhou Y.K."/>
            <person name="Han B.P."/>
            <person name="Song L.R."/>
            <person name="Shu W.S."/>
        </authorList>
    </citation>
    <scope>NUCLEOTIDE SEQUENCE [LARGE SCALE GENOMIC DNA]</scope>
    <source>
        <strain evidence="1 2">FACHB-391</strain>
    </source>
</reference>
<dbReference type="Proteomes" id="UP000604661">
    <property type="component" value="Unassembled WGS sequence"/>
</dbReference>
<accession>A0ABR8EUG0</accession>
<gene>
    <name evidence="1" type="ORF">H6G95_10995</name>
</gene>
<keyword evidence="2" id="KW-1185">Reference proteome</keyword>
<name>A0ABR8EUG0_NOSLI</name>
<dbReference type="RefSeq" id="WP_190892327.1">
    <property type="nucleotide sequence ID" value="NZ_JACJTE010000008.1"/>
</dbReference>
<comment type="caution">
    <text evidence="1">The sequence shown here is derived from an EMBL/GenBank/DDBJ whole genome shotgun (WGS) entry which is preliminary data.</text>
</comment>